<dbReference type="PANTHER" id="PTHR34584">
    <property type="entry name" value="NA(+)/H(+) ANTIPORTER SUBUNIT E1"/>
    <property type="match status" value="1"/>
</dbReference>
<keyword evidence="3" id="KW-1003">Cell membrane</keyword>
<proteinExistence type="inferred from homology"/>
<dbReference type="EMBL" id="LIZT01000004">
    <property type="protein sequence ID" value="KPJ51219.1"/>
    <property type="molecule type" value="Genomic_DNA"/>
</dbReference>
<accession>A0A0S7WMC8</accession>
<feature type="transmembrane region" description="Helical" evidence="7">
    <location>
        <begin position="30"/>
        <end position="46"/>
    </location>
</feature>
<comment type="subcellular location">
    <subcellularLocation>
        <location evidence="1">Cell membrane</location>
        <topology evidence="1">Multi-pass membrane protein</topology>
    </subcellularLocation>
</comment>
<dbReference type="Proteomes" id="UP000051124">
    <property type="component" value="Unassembled WGS sequence"/>
</dbReference>
<evidence type="ECO:0000256" key="5">
    <source>
        <dbReference type="ARBA" id="ARBA00022989"/>
    </source>
</evidence>
<feature type="transmembrane region" description="Helical" evidence="7">
    <location>
        <begin position="58"/>
        <end position="76"/>
    </location>
</feature>
<sequence length="161" mass="18768">MSKLVFFIVTFLLWLLLTWSLEYPRLLVGVAVSVVATLVYGAVFTTQPRKFANPLRYLIFIYYIPIFFYHCIKANFDVMYRVIHPDLPIKPGIVKVKTNLTTDIGKTFLANSITLTPGTMTVDLEDEYLYIHWIWVEDTDLDRATKLIPEKFEKHLKGVFE</sequence>
<comment type="similarity">
    <text evidence="2">Belongs to the CPA3 antiporters (TC 2.A.63) subunit E family.</text>
</comment>
<dbReference type="PANTHER" id="PTHR34584:SF1">
    <property type="entry name" value="NA(+)_H(+) ANTIPORTER SUBUNIT E1"/>
    <property type="match status" value="1"/>
</dbReference>
<dbReference type="Pfam" id="PF01899">
    <property type="entry name" value="MNHE"/>
    <property type="match status" value="1"/>
</dbReference>
<keyword evidence="4 7" id="KW-0812">Transmembrane</keyword>
<evidence type="ECO:0000256" key="7">
    <source>
        <dbReference type="SAM" id="Phobius"/>
    </source>
</evidence>
<dbReference type="GO" id="GO:0008324">
    <property type="term" value="F:monoatomic cation transmembrane transporter activity"/>
    <property type="evidence" value="ECO:0007669"/>
    <property type="project" value="InterPro"/>
</dbReference>
<evidence type="ECO:0000256" key="6">
    <source>
        <dbReference type="ARBA" id="ARBA00023136"/>
    </source>
</evidence>
<keyword evidence="5 7" id="KW-1133">Transmembrane helix</keyword>
<reference evidence="8 9" key="1">
    <citation type="journal article" date="2015" name="Microbiome">
        <title>Genomic resolution of linkages in carbon, nitrogen, and sulfur cycling among widespread estuary sediment bacteria.</title>
        <authorList>
            <person name="Baker B.J."/>
            <person name="Lazar C.S."/>
            <person name="Teske A.P."/>
            <person name="Dick G.J."/>
        </authorList>
    </citation>
    <scope>NUCLEOTIDE SEQUENCE [LARGE SCALE GENOMIC DNA]</scope>
    <source>
        <strain evidence="8">DG_26</strain>
    </source>
</reference>
<dbReference type="PIRSF" id="PIRSF019239">
    <property type="entry name" value="MrpE"/>
    <property type="match status" value="1"/>
</dbReference>
<evidence type="ECO:0000313" key="8">
    <source>
        <dbReference type="EMBL" id="KPJ51219.1"/>
    </source>
</evidence>
<keyword evidence="6 7" id="KW-0472">Membrane</keyword>
<evidence type="ECO:0000313" key="9">
    <source>
        <dbReference type="Proteomes" id="UP000051124"/>
    </source>
</evidence>
<evidence type="ECO:0008006" key="10">
    <source>
        <dbReference type="Google" id="ProtNLM"/>
    </source>
</evidence>
<gene>
    <name evidence="8" type="ORF">AMJ40_00490</name>
</gene>
<evidence type="ECO:0000256" key="1">
    <source>
        <dbReference type="ARBA" id="ARBA00004651"/>
    </source>
</evidence>
<dbReference type="GO" id="GO:0005886">
    <property type="term" value="C:plasma membrane"/>
    <property type="evidence" value="ECO:0007669"/>
    <property type="project" value="UniProtKB-SubCell"/>
</dbReference>
<protein>
    <recommendedName>
        <fullName evidence="10">Cation:proton antiporter</fullName>
    </recommendedName>
</protein>
<dbReference type="AlphaFoldDB" id="A0A0S7WMC8"/>
<name>A0A0S7WMC8_UNCT6</name>
<evidence type="ECO:0000256" key="2">
    <source>
        <dbReference type="ARBA" id="ARBA00006228"/>
    </source>
</evidence>
<comment type="caution">
    <text evidence="8">The sequence shown here is derived from an EMBL/GenBank/DDBJ whole genome shotgun (WGS) entry which is preliminary data.</text>
</comment>
<organism evidence="8 9">
    <name type="scientific">candidate division TA06 bacterium DG_26</name>
    <dbReference type="NCBI Taxonomy" id="1703771"/>
    <lineage>
        <taxon>Bacteria</taxon>
        <taxon>Bacteria division TA06</taxon>
    </lineage>
</organism>
<dbReference type="InterPro" id="IPR002758">
    <property type="entry name" value="Cation_antiport_E"/>
</dbReference>
<evidence type="ECO:0000256" key="3">
    <source>
        <dbReference type="ARBA" id="ARBA00022475"/>
    </source>
</evidence>
<evidence type="ECO:0000256" key="4">
    <source>
        <dbReference type="ARBA" id="ARBA00022692"/>
    </source>
</evidence>